<feature type="compositionally biased region" description="Low complexity" evidence="2">
    <location>
        <begin position="339"/>
        <end position="356"/>
    </location>
</feature>
<evidence type="ECO:0000256" key="1">
    <source>
        <dbReference type="PROSITE-ProRule" id="PRU00042"/>
    </source>
</evidence>
<evidence type="ECO:0000313" key="4">
    <source>
        <dbReference type="EMBL" id="PPQ95055.1"/>
    </source>
</evidence>
<feature type="region of interest" description="Disordered" evidence="2">
    <location>
        <begin position="171"/>
        <end position="357"/>
    </location>
</feature>
<feature type="region of interest" description="Disordered" evidence="2">
    <location>
        <begin position="111"/>
        <end position="132"/>
    </location>
</feature>
<dbReference type="InParanoid" id="A0A409XWD9"/>
<name>A0A409XWD9_PSICY</name>
<dbReference type="InterPro" id="IPR013087">
    <property type="entry name" value="Znf_C2H2_type"/>
</dbReference>
<feature type="region of interest" description="Disordered" evidence="2">
    <location>
        <begin position="1"/>
        <end position="27"/>
    </location>
</feature>
<organism evidence="4 5">
    <name type="scientific">Psilocybe cyanescens</name>
    <dbReference type="NCBI Taxonomy" id="93625"/>
    <lineage>
        <taxon>Eukaryota</taxon>
        <taxon>Fungi</taxon>
        <taxon>Dikarya</taxon>
        <taxon>Basidiomycota</taxon>
        <taxon>Agaricomycotina</taxon>
        <taxon>Agaricomycetes</taxon>
        <taxon>Agaricomycetidae</taxon>
        <taxon>Agaricales</taxon>
        <taxon>Agaricineae</taxon>
        <taxon>Strophariaceae</taxon>
        <taxon>Psilocybe</taxon>
    </lineage>
</organism>
<keyword evidence="1" id="KW-0479">Metal-binding</keyword>
<dbReference type="GO" id="GO:0008270">
    <property type="term" value="F:zinc ion binding"/>
    <property type="evidence" value="ECO:0007669"/>
    <property type="project" value="UniProtKB-KW"/>
</dbReference>
<feature type="compositionally biased region" description="Basic and acidic residues" evidence="2">
    <location>
        <begin position="13"/>
        <end position="27"/>
    </location>
</feature>
<proteinExistence type="predicted"/>
<accession>A0A409XWD9</accession>
<feature type="compositionally biased region" description="Polar residues" evidence="2">
    <location>
        <begin position="302"/>
        <end position="315"/>
    </location>
</feature>
<gene>
    <name evidence="4" type="ORF">CVT25_000623</name>
</gene>
<dbReference type="EMBL" id="NHYD01000141">
    <property type="protein sequence ID" value="PPQ95055.1"/>
    <property type="molecule type" value="Genomic_DNA"/>
</dbReference>
<dbReference type="PROSITE" id="PS50157">
    <property type="entry name" value="ZINC_FINGER_C2H2_2"/>
    <property type="match status" value="1"/>
</dbReference>
<keyword evidence="1" id="KW-0863">Zinc-finger</keyword>
<dbReference type="AlphaFoldDB" id="A0A409XWD9"/>
<feature type="compositionally biased region" description="Low complexity" evidence="2">
    <location>
        <begin position="278"/>
        <end position="298"/>
    </location>
</feature>
<feature type="compositionally biased region" description="Acidic residues" evidence="2">
    <location>
        <begin position="247"/>
        <end position="260"/>
    </location>
</feature>
<evidence type="ECO:0000259" key="3">
    <source>
        <dbReference type="PROSITE" id="PS50157"/>
    </source>
</evidence>
<comment type="caution">
    <text evidence="4">The sequence shown here is derived from an EMBL/GenBank/DDBJ whole genome shotgun (WGS) entry which is preliminary data.</text>
</comment>
<protein>
    <recommendedName>
        <fullName evidence="3">C2H2-type domain-containing protein</fullName>
    </recommendedName>
</protein>
<keyword evidence="1" id="KW-0862">Zinc</keyword>
<evidence type="ECO:0000313" key="5">
    <source>
        <dbReference type="Proteomes" id="UP000283269"/>
    </source>
</evidence>
<dbReference type="Proteomes" id="UP000283269">
    <property type="component" value="Unassembled WGS sequence"/>
</dbReference>
<keyword evidence="5" id="KW-1185">Reference proteome</keyword>
<feature type="domain" description="C2H2-type" evidence="3">
    <location>
        <begin position="404"/>
        <end position="436"/>
    </location>
</feature>
<dbReference type="Gene3D" id="3.30.160.60">
    <property type="entry name" value="Classic Zinc Finger"/>
    <property type="match status" value="1"/>
</dbReference>
<feature type="compositionally biased region" description="Acidic residues" evidence="2">
    <location>
        <begin position="115"/>
        <end position="132"/>
    </location>
</feature>
<feature type="compositionally biased region" description="Acidic residues" evidence="2">
    <location>
        <begin position="179"/>
        <end position="197"/>
    </location>
</feature>
<dbReference type="OrthoDB" id="8922241at2759"/>
<sequence>MTRRHPGSLDLTSSRKEKPAALRETGRDAFLPCKTPTSAGFLNKLKFLPSSLTKEEYMATLDSNKYDEETKRNIAFLNSGSFYDEIPYGDHSHLAPPPPPSFALCMDNPPLGDFDLTEESEDDQETSAEETEEPMLVIDYMREYAATHGVWPKVSAFNDSFIPEELYHSKRECTGDGEQSGEDADGEAEDDDEEMEDISPLFTLVSLPITEEQDSSEIYLQAPQPEAIHPPSATPAPSYDEIMSQSSEEDNDNSDDEDFQDPSYERLQHQLHHQFANSISTPELSSPSSSSSRSLSPYPITPKSSPTKRNTTTTKAKPRSRAKPYSTDPSARNRKSRSGSDNSSFSSPSPDSFEGSGDARYTTFHCNKTGKTMFQCRTCPEIQTKALGDMKRHLEGLKHQKPSHRCDPTRFDFGCGREFTRTDALKRHIKSKHHMGWVLYQFEMEEQERADGGRGTRKGRK</sequence>
<reference evidence="4 5" key="1">
    <citation type="journal article" date="2018" name="Evol. Lett.">
        <title>Horizontal gene cluster transfer increased hallucinogenic mushroom diversity.</title>
        <authorList>
            <person name="Reynolds H.T."/>
            <person name="Vijayakumar V."/>
            <person name="Gluck-Thaler E."/>
            <person name="Korotkin H.B."/>
            <person name="Matheny P.B."/>
            <person name="Slot J.C."/>
        </authorList>
    </citation>
    <scope>NUCLEOTIDE SEQUENCE [LARGE SCALE GENOMIC DNA]</scope>
    <source>
        <strain evidence="4 5">2631</strain>
    </source>
</reference>
<evidence type="ECO:0000256" key="2">
    <source>
        <dbReference type="SAM" id="MobiDB-lite"/>
    </source>
</evidence>